<dbReference type="Gene3D" id="3.10.450.40">
    <property type="match status" value="2"/>
</dbReference>
<feature type="domain" description="Copper amine oxidase N2-terminal" evidence="17">
    <location>
        <begin position="27"/>
        <end position="115"/>
    </location>
</feature>
<keyword evidence="5 14" id="KW-0479">Metal-binding</keyword>
<proteinExistence type="inferred from homology"/>
<dbReference type="InterPro" id="IPR015800">
    <property type="entry name" value="Cu_amine_oxidase_N2"/>
</dbReference>
<protein>
    <recommendedName>
        <fullName evidence="14">Amine oxidase</fullName>
        <ecNumber evidence="14">1.4.3.-</ecNumber>
    </recommendedName>
</protein>
<evidence type="ECO:0000256" key="8">
    <source>
        <dbReference type="ARBA" id="ARBA00023008"/>
    </source>
</evidence>
<evidence type="ECO:0000313" key="20">
    <source>
        <dbReference type="Proteomes" id="UP000289738"/>
    </source>
</evidence>
<keyword evidence="6 12" id="KW-0801">TPQ</keyword>
<dbReference type="PANTHER" id="PTHR10638:SF87">
    <property type="entry name" value="AMINE OXIDASE [COPPER-CONTAINING] ALPHA 2, PEROXISOMAL-RELATED"/>
    <property type="match status" value="1"/>
</dbReference>
<dbReference type="FunFam" id="3.10.450.40:FF:000005">
    <property type="entry name" value="Amine oxidase"/>
    <property type="match status" value="1"/>
</dbReference>
<evidence type="ECO:0000259" key="18">
    <source>
        <dbReference type="Pfam" id="PF02728"/>
    </source>
</evidence>
<comment type="PTM">
    <text evidence="13 14">Topaquinone (TPQ) is generated by copper-dependent autoxidation of a specific tyrosyl residue.</text>
</comment>
<dbReference type="InterPro" id="IPR015802">
    <property type="entry name" value="Cu_amine_oxidase_N3"/>
</dbReference>
<feature type="modified residue" description="2',4',5'-topaquinone" evidence="13">
    <location>
        <position position="411"/>
    </location>
</feature>
<evidence type="ECO:0000256" key="3">
    <source>
        <dbReference type="ARBA" id="ARBA00007983"/>
    </source>
</evidence>
<dbReference type="EC" id="1.4.3.-" evidence="14"/>
<keyword evidence="10" id="KW-0325">Glycoprotein</keyword>
<evidence type="ECO:0000256" key="11">
    <source>
        <dbReference type="ARBA" id="ARBA00048032"/>
    </source>
</evidence>
<accession>A0A445BFM3</accession>
<evidence type="ECO:0000259" key="17">
    <source>
        <dbReference type="Pfam" id="PF02727"/>
    </source>
</evidence>
<dbReference type="Pfam" id="PF01179">
    <property type="entry name" value="Cu_amine_oxid"/>
    <property type="match status" value="1"/>
</dbReference>
<dbReference type="EMBL" id="SDMP01000009">
    <property type="protein sequence ID" value="RYR37470.1"/>
    <property type="molecule type" value="Genomic_DNA"/>
</dbReference>
<dbReference type="InterPro" id="IPR016182">
    <property type="entry name" value="Cu_amine_oxidase_N-reg"/>
</dbReference>
<dbReference type="FunFam" id="3.10.450.40:FF:000012">
    <property type="entry name" value="Amine oxidase"/>
    <property type="match status" value="1"/>
</dbReference>
<comment type="cofactor">
    <cofactor evidence="1">
        <name>Cu cation</name>
        <dbReference type="ChEBI" id="CHEBI:23378"/>
    </cofactor>
</comment>
<evidence type="ECO:0000256" key="14">
    <source>
        <dbReference type="RuleBase" id="RU000672"/>
    </source>
</evidence>
<feature type="domain" description="Copper amine oxidase catalytic" evidence="16">
    <location>
        <begin position="245"/>
        <end position="658"/>
    </location>
</feature>
<name>A0A445BFM3_ARAHY</name>
<keyword evidence="20" id="KW-1185">Reference proteome</keyword>
<evidence type="ECO:0000256" key="2">
    <source>
        <dbReference type="ARBA" id="ARBA00001936"/>
    </source>
</evidence>
<dbReference type="PROSITE" id="PS01164">
    <property type="entry name" value="COPPER_AMINE_OXID_1"/>
    <property type="match status" value="1"/>
</dbReference>
<dbReference type="SUPFAM" id="SSF54416">
    <property type="entry name" value="Amine oxidase N-terminal region"/>
    <property type="match status" value="2"/>
</dbReference>
<dbReference type="FunFam" id="2.70.98.20:FF:000004">
    <property type="entry name" value="Amine oxidase"/>
    <property type="match status" value="1"/>
</dbReference>
<dbReference type="AlphaFoldDB" id="A0A445BFM3"/>
<dbReference type="Pfam" id="PF02727">
    <property type="entry name" value="Cu_amine_oxidN2"/>
    <property type="match status" value="1"/>
</dbReference>
<dbReference type="PROSITE" id="PS01165">
    <property type="entry name" value="COPPER_AMINE_OXID_2"/>
    <property type="match status" value="1"/>
</dbReference>
<keyword evidence="7 14" id="KW-0560">Oxidoreductase</keyword>
<keyword evidence="15" id="KW-0732">Signal</keyword>
<comment type="catalytic activity">
    <reaction evidence="11">
        <text>a primary methyl amine + O2 + H2O = an aldehyde + H2O2 + NH4(+)</text>
        <dbReference type="Rhea" id="RHEA:16153"/>
        <dbReference type="ChEBI" id="CHEBI:15377"/>
        <dbReference type="ChEBI" id="CHEBI:15379"/>
        <dbReference type="ChEBI" id="CHEBI:16240"/>
        <dbReference type="ChEBI" id="CHEBI:17478"/>
        <dbReference type="ChEBI" id="CHEBI:28938"/>
        <dbReference type="ChEBI" id="CHEBI:228804"/>
        <dbReference type="EC" id="1.4.3.21"/>
    </reaction>
</comment>
<keyword evidence="9" id="KW-1015">Disulfide bond</keyword>
<dbReference type="InterPro" id="IPR015798">
    <property type="entry name" value="Cu_amine_oxidase_C"/>
</dbReference>
<evidence type="ECO:0000313" key="19">
    <source>
        <dbReference type="EMBL" id="RYR37470.1"/>
    </source>
</evidence>
<evidence type="ECO:0000256" key="10">
    <source>
        <dbReference type="ARBA" id="ARBA00023180"/>
    </source>
</evidence>
<dbReference type="PANTHER" id="PTHR10638">
    <property type="entry name" value="COPPER AMINE OXIDASE"/>
    <property type="match status" value="1"/>
</dbReference>
<dbReference type="STRING" id="3818.A0A445BFM3"/>
<feature type="signal peptide" evidence="15">
    <location>
        <begin position="1"/>
        <end position="22"/>
    </location>
</feature>
<dbReference type="Gramene" id="arahy.Tifrunner.gnm2.ann2.Ah09g363300.1">
    <property type="protein sequence ID" value="arahy.Tifrunner.gnm2.ann2.Ah09g363300.1-CDS"/>
    <property type="gene ID" value="arahy.Tifrunner.gnm2.ann2.Ah09g363300"/>
</dbReference>
<dbReference type="OrthoDB" id="5379943at2759"/>
<evidence type="ECO:0000256" key="4">
    <source>
        <dbReference type="ARBA" id="ARBA00011738"/>
    </source>
</evidence>
<sequence length="673" mass="76624">MKNFIFFFIVFTTIIWSSNVECSSHLHPLDPITPSEINLVRTIILKAYPPETSKNSTIAFQYVGLDEPQKSTILSWKYSKTKTPPPARRIYVIARFKKQSLEIIVDLSRRSIVGSKVYKGHGYPMLNIQEQVAASVLPFSYGPFKESVKKRGLNISEVVCSDFSVGWFGEKKTKRLLKIKCYYTEGSVNLYMRPLEGVEATVDMDEMKIVDYKDRYVVPMPKAEGTEYRASKLKPPFGPILKDISLMQHAAPAFNLHGNTVSWANWEFHVGFDVRAGPIISLASVYDLEMQKYRQVLYRGFISELFVPYQDPTEDWYYTSYFDSGEFGFGQSASSLEPLTDCPSNAEFLDAFFADANGKPVKIPNAFCIFEKYAGDIMWRHTEVAIPNEVITEVRPDVTLVVRMVSTVGNYDYIIDWEFKPSGSIKVGVGLTGILEIKAGTYTNTEEVKEDIYGTLLADYTIGTYHDHFLTYYLDLDIDGEHNSFVKNTLETARVKDRKIPRKSYWTVVSETAKTEADAKIKLGLKPLELAVVNPNKKTKPGNKIGYGLIPGSVSHPLMLSDDFQQIRAAFTNYNVWVTPYNKSEKWAGGLFVDRSRGDDTIATWTQRNREIENKDIVLWYTMGFHHVPSQEDFPIMPTLTSGFELRPTNFFERNPVLKTKSPEPAHWSNCTK</sequence>
<evidence type="ECO:0000259" key="16">
    <source>
        <dbReference type="Pfam" id="PF01179"/>
    </source>
</evidence>
<evidence type="ECO:0000256" key="7">
    <source>
        <dbReference type="ARBA" id="ARBA00023002"/>
    </source>
</evidence>
<dbReference type="Gene3D" id="2.70.98.20">
    <property type="entry name" value="Copper amine oxidase, catalytic domain"/>
    <property type="match status" value="1"/>
</dbReference>
<dbReference type="InterPro" id="IPR000269">
    <property type="entry name" value="Cu_amine_oxidase"/>
</dbReference>
<dbReference type="InterPro" id="IPR049947">
    <property type="entry name" value="Cu_Am_Ox_Cu-bd"/>
</dbReference>
<organism evidence="19 20">
    <name type="scientific">Arachis hypogaea</name>
    <name type="common">Peanut</name>
    <dbReference type="NCBI Taxonomy" id="3818"/>
    <lineage>
        <taxon>Eukaryota</taxon>
        <taxon>Viridiplantae</taxon>
        <taxon>Streptophyta</taxon>
        <taxon>Embryophyta</taxon>
        <taxon>Tracheophyta</taxon>
        <taxon>Spermatophyta</taxon>
        <taxon>Magnoliopsida</taxon>
        <taxon>eudicotyledons</taxon>
        <taxon>Gunneridae</taxon>
        <taxon>Pentapetalae</taxon>
        <taxon>rosids</taxon>
        <taxon>fabids</taxon>
        <taxon>Fabales</taxon>
        <taxon>Fabaceae</taxon>
        <taxon>Papilionoideae</taxon>
        <taxon>50 kb inversion clade</taxon>
        <taxon>dalbergioids sensu lato</taxon>
        <taxon>Dalbergieae</taxon>
        <taxon>Pterocarpus clade</taxon>
        <taxon>Arachis</taxon>
    </lineage>
</organism>
<feature type="domain" description="Copper amine oxidase N3-terminal" evidence="18">
    <location>
        <begin position="124"/>
        <end position="218"/>
    </location>
</feature>
<dbReference type="GO" id="GO:0008131">
    <property type="term" value="F:primary methylamine oxidase activity"/>
    <property type="evidence" value="ECO:0007669"/>
    <property type="project" value="UniProtKB-EC"/>
</dbReference>
<dbReference type="Pfam" id="PF02728">
    <property type="entry name" value="Cu_amine_oxidN3"/>
    <property type="match status" value="1"/>
</dbReference>
<dbReference type="SMR" id="A0A445BFM3"/>
<feature type="active site" description="Schiff-base intermediate with substrate; via topaquinone" evidence="12">
    <location>
        <position position="411"/>
    </location>
</feature>
<dbReference type="GO" id="GO:0048038">
    <property type="term" value="F:quinone binding"/>
    <property type="evidence" value="ECO:0007669"/>
    <property type="project" value="InterPro"/>
</dbReference>
<feature type="active site" description="Proton acceptor" evidence="12">
    <location>
        <position position="323"/>
    </location>
</feature>
<evidence type="ECO:0000256" key="13">
    <source>
        <dbReference type="PIRSR" id="PIRSR600269-51"/>
    </source>
</evidence>
<evidence type="ECO:0000256" key="9">
    <source>
        <dbReference type="ARBA" id="ARBA00023157"/>
    </source>
</evidence>
<dbReference type="Proteomes" id="UP000289738">
    <property type="component" value="Chromosome A09"/>
</dbReference>
<comment type="similarity">
    <text evidence="3 14">Belongs to the copper/topaquinone oxidase family.</text>
</comment>
<dbReference type="InterPro" id="IPR049948">
    <property type="entry name" value="Cu_Am_ox_TPQ-bd"/>
</dbReference>
<comment type="caution">
    <text evidence="19">The sequence shown here is derived from an EMBL/GenBank/DDBJ whole genome shotgun (WGS) entry which is preliminary data.</text>
</comment>
<comment type="subunit">
    <text evidence="4">Homodimer.</text>
</comment>
<dbReference type="SUPFAM" id="SSF49998">
    <property type="entry name" value="Amine oxidase catalytic domain"/>
    <property type="match status" value="1"/>
</dbReference>
<comment type="cofactor">
    <cofactor evidence="14">
        <name>Cu cation</name>
        <dbReference type="ChEBI" id="CHEBI:23378"/>
    </cofactor>
    <text evidence="14">Contains 1 topaquinone per subunit.</text>
</comment>
<dbReference type="GO" id="GO:0005507">
    <property type="term" value="F:copper ion binding"/>
    <property type="evidence" value="ECO:0007669"/>
    <property type="project" value="InterPro"/>
</dbReference>
<evidence type="ECO:0000256" key="5">
    <source>
        <dbReference type="ARBA" id="ARBA00022723"/>
    </source>
</evidence>
<dbReference type="InterPro" id="IPR036460">
    <property type="entry name" value="Cu_amine_oxidase_C_sf"/>
</dbReference>
<gene>
    <name evidence="19" type="ORF">Ahy_A09g042352</name>
</gene>
<reference evidence="19 20" key="1">
    <citation type="submission" date="2019-01" db="EMBL/GenBank/DDBJ databases">
        <title>Sequencing of cultivated peanut Arachis hypogaea provides insights into genome evolution and oil improvement.</title>
        <authorList>
            <person name="Chen X."/>
        </authorList>
    </citation>
    <scope>NUCLEOTIDE SEQUENCE [LARGE SCALE GENOMIC DNA]</scope>
    <source>
        <strain evidence="20">cv. Fuhuasheng</strain>
        <tissue evidence="19">Leaves</tissue>
    </source>
</reference>
<evidence type="ECO:0000256" key="12">
    <source>
        <dbReference type="PIRSR" id="PIRSR600269-50"/>
    </source>
</evidence>
<dbReference type="GO" id="GO:0009308">
    <property type="term" value="P:amine metabolic process"/>
    <property type="evidence" value="ECO:0007669"/>
    <property type="project" value="UniProtKB-UniRule"/>
</dbReference>
<evidence type="ECO:0000256" key="15">
    <source>
        <dbReference type="SAM" id="SignalP"/>
    </source>
</evidence>
<keyword evidence="8 14" id="KW-0186">Copper</keyword>
<feature type="chain" id="PRO_5019126535" description="Amine oxidase" evidence="15">
    <location>
        <begin position="23"/>
        <end position="673"/>
    </location>
</feature>
<comment type="cofactor">
    <cofactor evidence="2">
        <name>Mn(2+)</name>
        <dbReference type="ChEBI" id="CHEBI:29035"/>
    </cofactor>
</comment>
<evidence type="ECO:0000256" key="6">
    <source>
        <dbReference type="ARBA" id="ARBA00022772"/>
    </source>
</evidence>
<evidence type="ECO:0000256" key="1">
    <source>
        <dbReference type="ARBA" id="ARBA00001935"/>
    </source>
</evidence>